<dbReference type="PROSITE" id="PS51650">
    <property type="entry name" value="C2_DOCK"/>
    <property type="match status" value="1"/>
</dbReference>
<sequence length="1794" mass="195594">MPDASRAVPAPITIPKDGSAANLRRANASIDSFADAPANSGTGSHLNHARPGTGHSRTPTSASTSLGPSVSAIPAPPPPPPLVKTASFVRRATLTGKDGNLAPIIAGRGTRQPSLSSNNPLSPSGIVPTIPREQPRGPFSFLLSGNVTDPEKHHNVPELSLIKAEYQEQDGAVDPQKPLVSVKKALALEPLQGHVKQPLVSKDHLNEWSASSHAVMTCLEARRCVVKPLAPHLADYRPLQPSAEELKDDEPVSPSTDVGKLSQRLFVLSQDHVWAERAVPEWRRCDMLTAWAPGPWLEIALDRCAFPDFVQPLFVQMAVFHQGYGTRLTETFHCETNVAGDMHWLELVRGAAAFPTDKARGLLPMSMLHEADAVLVVKVDRILDKAIDNTPVTPTLKKLAPFRQTWAYAAVPLVALASAQGQVAITTVHVRKHPSTMAQFLQAMIGNGTSNPAIAKSLDADIRIRIEKNVQHAIDPAFLPDGGGCDALAVPKRMPKDHEPRPTIMRPFDSAKERLHLASRIRHDLLLFPLSLAIKRGKGRNLVVDVEVCNGKGEPILCVAGRSGEPAWRFSASTNVMYHEKMPTFEDEIKCRMMPTKEKLHLRFVFSHVACKDKTPAVLSPCGFAFLPLQDETGKYIDDLDYTLPVYQGDHKDGKYLTSGGARNGNESVKDVFKVRVQVDSSFVFQDKPLFTLLESAGAADAADAAVADTMAANAKELTSAFPVVLNFFMTYLQTPGIPATKTVVALNALIHTVNTVHSEAVHSGSGNPLVQWVRADMTADGVHEALLRAWCGVLEAHALIPAHSPSPNAWNDLGLGQSWFLFGVIAKSMTLAVGRQGSLGNLGELTTLLKRLVGLLTPFVLRKATAGLNLAKDLNTNLAYFVRDLILLVPVELVLDLVLLHVNAIDIGDSATLASIKAEFLAHVAGSEHPLPLDQIVTEVVRCLMHTNREIRVLGITMWRDVLVARSVIATSPDVAAVWTGRPAVDAHVLYYFASVTLALLPSLLPQTSTEVLVMRTVALCTIFSLMHLVKHPQFTAWAKQVLDEGAWMQRLMLLLNEFQYGTSEQAEARLVVVQQRGAGGAKKFLEDYFKSHVSTVRGKLGRPGTAKTDTASVAASQRVSDQSVVQEMHLSTHIAHMVLRVFDELTPVFLTSRGTFLEFLIQALWIPVGEEGAAQILSRIATMVEANPVIIIERYTEPLIDALLRTASNVAARVRSAAGHVLFTMFRTCYSLQARDMKHGRAFSQFRIQVTVAISQLRNGNMEHLAQCWDEIASKCAGCTDAGFREKMLNASQILSAVIRNGIRLETIPDLESRIDCYGEIAKGYCNTPDLRLATLETIGNIQADAGYLTEAALAYLHAAALISEYLFMQNVRYPGPKGAKAFSACNPNLIEEVLPVTIRDEGAFSSDEFSEDGLITFLDRAVPLLHKAAQFEMVNEVYKLLLPILEARRDWARLAAAHQQLADAFSVLSNKPARIFATYYRVAYIGAAWGELNGKAFVYREKGVCMLPDFATKLRTNFASMGDTFQILQESGTIDESKLDPAKAYAQVTHVDAASSSSSSSSSDGPTTMHADLSGVRQFTYMVPFTPSGRTHGDVSTQWLKHVHVATRCPFPSWTKRHEIVNVTTTDLNPLQVSTQAIAARTARLRSLVHAAPVDTKSLQMVLSGSLRPQVNSGPGEIARVFLGAGGVGSTYPTSQVEELKAAFRLFVRVCEVAVTVNRQLIQDDQLDYQKDLELGYEQLVAQLEPLLQANVGGTAHSPISPQKIANADAHVKQIVEFLGSQENLAAFLLE</sequence>
<feature type="compositionally biased region" description="Polar residues" evidence="4">
    <location>
        <begin position="55"/>
        <end position="68"/>
    </location>
</feature>
<dbReference type="eggNOG" id="KOG1997">
    <property type="taxonomic scope" value="Eukaryota"/>
</dbReference>
<organism evidence="7 8">
    <name type="scientific">Allomyces macrogynus (strain ATCC 38327)</name>
    <name type="common">Allomyces javanicus var. macrogynus</name>
    <dbReference type="NCBI Taxonomy" id="578462"/>
    <lineage>
        <taxon>Eukaryota</taxon>
        <taxon>Fungi</taxon>
        <taxon>Fungi incertae sedis</taxon>
        <taxon>Blastocladiomycota</taxon>
        <taxon>Blastocladiomycetes</taxon>
        <taxon>Blastocladiales</taxon>
        <taxon>Blastocladiaceae</taxon>
        <taxon>Allomyces</taxon>
    </lineage>
</organism>
<dbReference type="Pfam" id="PF06920">
    <property type="entry name" value="DHR-2_Lobe_A"/>
    <property type="match status" value="1"/>
</dbReference>
<evidence type="ECO:0000313" key="8">
    <source>
        <dbReference type="Proteomes" id="UP000054350"/>
    </source>
</evidence>
<dbReference type="OMA" id="ICESACK"/>
<dbReference type="Pfam" id="PF20421">
    <property type="entry name" value="DHR-2_Lobe_C"/>
    <property type="match status" value="1"/>
</dbReference>
<dbReference type="OrthoDB" id="47328at2759"/>
<dbReference type="Gene3D" id="2.60.40.150">
    <property type="entry name" value="C2 domain"/>
    <property type="match status" value="1"/>
</dbReference>
<dbReference type="EMBL" id="GG745336">
    <property type="protein sequence ID" value="KNE60370.1"/>
    <property type="molecule type" value="Genomic_DNA"/>
</dbReference>
<dbReference type="CDD" id="cd08679">
    <property type="entry name" value="C2_DOCK180_related"/>
    <property type="match status" value="1"/>
</dbReference>
<reference evidence="7 8" key="1">
    <citation type="submission" date="2009-11" db="EMBL/GenBank/DDBJ databases">
        <title>Annotation of Allomyces macrogynus ATCC 38327.</title>
        <authorList>
            <consortium name="The Broad Institute Genome Sequencing Platform"/>
            <person name="Russ C."/>
            <person name="Cuomo C."/>
            <person name="Burger G."/>
            <person name="Gray M.W."/>
            <person name="Holland P.W.H."/>
            <person name="King N."/>
            <person name="Lang F.B.F."/>
            <person name="Roger A.J."/>
            <person name="Ruiz-Trillo I."/>
            <person name="Young S.K."/>
            <person name="Zeng Q."/>
            <person name="Gargeya S."/>
            <person name="Fitzgerald M."/>
            <person name="Haas B."/>
            <person name="Abouelleil A."/>
            <person name="Alvarado L."/>
            <person name="Arachchi H.M."/>
            <person name="Berlin A."/>
            <person name="Chapman S.B."/>
            <person name="Gearin G."/>
            <person name="Goldberg J."/>
            <person name="Griggs A."/>
            <person name="Gujja S."/>
            <person name="Hansen M."/>
            <person name="Heiman D."/>
            <person name="Howarth C."/>
            <person name="Larimer J."/>
            <person name="Lui A."/>
            <person name="MacDonald P.J.P."/>
            <person name="McCowen C."/>
            <person name="Montmayeur A."/>
            <person name="Murphy C."/>
            <person name="Neiman D."/>
            <person name="Pearson M."/>
            <person name="Priest M."/>
            <person name="Roberts A."/>
            <person name="Saif S."/>
            <person name="Shea T."/>
            <person name="Sisk P."/>
            <person name="Stolte C."/>
            <person name="Sykes S."/>
            <person name="Wortman J."/>
            <person name="Nusbaum C."/>
            <person name="Birren B."/>
        </authorList>
    </citation>
    <scope>NUCLEOTIDE SEQUENCE [LARGE SCALE GENOMIC DNA]</scope>
    <source>
        <strain evidence="7 8">ATCC 38327</strain>
    </source>
</reference>
<keyword evidence="8" id="KW-1185">Reference proteome</keyword>
<proteinExistence type="inferred from homology"/>
<dbReference type="InterPro" id="IPR026791">
    <property type="entry name" value="DOCK"/>
</dbReference>
<dbReference type="InterPro" id="IPR043161">
    <property type="entry name" value="DOCK_C_lobe_A"/>
</dbReference>
<dbReference type="InterPro" id="IPR043162">
    <property type="entry name" value="DOCK_C_lobe_C"/>
</dbReference>
<dbReference type="InterPro" id="IPR027007">
    <property type="entry name" value="C2_DOCK-type_domain"/>
</dbReference>
<dbReference type="STRING" id="578462.A0A0L0SD92"/>
<dbReference type="GO" id="GO:0005085">
    <property type="term" value="F:guanyl-nucleotide exchange factor activity"/>
    <property type="evidence" value="ECO:0007669"/>
    <property type="project" value="UniProtKB-KW"/>
</dbReference>
<dbReference type="PANTHER" id="PTHR23317:SF76">
    <property type="entry name" value="LD20667P"/>
    <property type="match status" value="1"/>
</dbReference>
<dbReference type="InterPro" id="IPR016024">
    <property type="entry name" value="ARM-type_fold"/>
</dbReference>
<feature type="compositionally biased region" description="Low complexity" evidence="4">
    <location>
        <begin position="113"/>
        <end position="124"/>
    </location>
</feature>
<dbReference type="Pfam" id="PF20422">
    <property type="entry name" value="DHR-2_Lobe_B"/>
    <property type="match status" value="1"/>
</dbReference>
<dbReference type="InterPro" id="IPR046773">
    <property type="entry name" value="DOCKER_Lobe_C"/>
</dbReference>
<name>A0A0L0SD92_ALLM3</name>
<dbReference type="InterPro" id="IPR035892">
    <property type="entry name" value="C2_domain_sf"/>
</dbReference>
<accession>A0A0L0SD92</accession>
<dbReference type="PROSITE" id="PS51651">
    <property type="entry name" value="DOCKER"/>
    <property type="match status" value="1"/>
</dbReference>
<comment type="similarity">
    <text evidence="3">Belongs to the DOCK family.</text>
</comment>
<dbReference type="InterPro" id="IPR046769">
    <property type="entry name" value="DOCKER_Lobe_A"/>
</dbReference>
<dbReference type="InterPro" id="IPR046770">
    <property type="entry name" value="DOCKER_Lobe_B"/>
</dbReference>
<evidence type="ECO:0000256" key="4">
    <source>
        <dbReference type="SAM" id="MobiDB-lite"/>
    </source>
</evidence>
<dbReference type="SUPFAM" id="SSF48371">
    <property type="entry name" value="ARM repeat"/>
    <property type="match status" value="1"/>
</dbReference>
<protein>
    <recommendedName>
        <fullName evidence="9">DOCKER domain-containing protein</fullName>
    </recommendedName>
</protein>
<feature type="region of interest" description="Disordered" evidence="4">
    <location>
        <begin position="100"/>
        <end position="133"/>
    </location>
</feature>
<evidence type="ECO:0000259" key="5">
    <source>
        <dbReference type="PROSITE" id="PS51650"/>
    </source>
</evidence>
<dbReference type="Gene3D" id="1.25.40.410">
    <property type="match status" value="1"/>
</dbReference>
<keyword evidence="1" id="KW-0597">Phosphoprotein</keyword>
<feature type="domain" description="C2 DOCK-type" evidence="5">
    <location>
        <begin position="522"/>
        <end position="680"/>
    </location>
</feature>
<reference evidence="8" key="2">
    <citation type="submission" date="2009-11" db="EMBL/GenBank/DDBJ databases">
        <title>The Genome Sequence of Allomyces macrogynus strain ATCC 38327.</title>
        <authorList>
            <consortium name="The Broad Institute Genome Sequencing Platform"/>
            <person name="Russ C."/>
            <person name="Cuomo C."/>
            <person name="Shea T."/>
            <person name="Young S.K."/>
            <person name="Zeng Q."/>
            <person name="Koehrsen M."/>
            <person name="Haas B."/>
            <person name="Borodovsky M."/>
            <person name="Guigo R."/>
            <person name="Alvarado L."/>
            <person name="Berlin A."/>
            <person name="Borenstein D."/>
            <person name="Chen Z."/>
            <person name="Engels R."/>
            <person name="Freedman E."/>
            <person name="Gellesch M."/>
            <person name="Goldberg J."/>
            <person name="Griggs A."/>
            <person name="Gujja S."/>
            <person name="Heiman D."/>
            <person name="Hepburn T."/>
            <person name="Howarth C."/>
            <person name="Jen D."/>
            <person name="Larson L."/>
            <person name="Lewis B."/>
            <person name="Mehta T."/>
            <person name="Park D."/>
            <person name="Pearson M."/>
            <person name="Roberts A."/>
            <person name="Saif S."/>
            <person name="Shenoy N."/>
            <person name="Sisk P."/>
            <person name="Stolte C."/>
            <person name="Sykes S."/>
            <person name="Walk T."/>
            <person name="White J."/>
            <person name="Yandava C."/>
            <person name="Burger G."/>
            <person name="Gray M.W."/>
            <person name="Holland P.W.H."/>
            <person name="King N."/>
            <person name="Lang F.B.F."/>
            <person name="Roger A.J."/>
            <person name="Ruiz-Trillo I."/>
            <person name="Lander E."/>
            <person name="Nusbaum C."/>
        </authorList>
    </citation>
    <scope>NUCLEOTIDE SEQUENCE [LARGE SCALE GENOMIC DNA]</scope>
    <source>
        <strain evidence="8">ATCC 38327</strain>
    </source>
</reference>
<dbReference type="PANTHER" id="PTHR23317">
    <property type="entry name" value="DEDICATOR OF CYTOKINESIS DOCK"/>
    <property type="match status" value="1"/>
</dbReference>
<evidence type="ECO:0000256" key="3">
    <source>
        <dbReference type="PROSITE-ProRule" id="PRU00983"/>
    </source>
</evidence>
<evidence type="ECO:0008006" key="9">
    <source>
        <dbReference type="Google" id="ProtNLM"/>
    </source>
</evidence>
<dbReference type="Proteomes" id="UP000054350">
    <property type="component" value="Unassembled WGS sequence"/>
</dbReference>
<feature type="region of interest" description="Disordered" evidence="4">
    <location>
        <begin position="1"/>
        <end position="84"/>
    </location>
</feature>
<gene>
    <name evidence="7" type="ORF">AMAG_05762</name>
</gene>
<dbReference type="InterPro" id="IPR027357">
    <property type="entry name" value="DOCKER_dom"/>
</dbReference>
<evidence type="ECO:0000256" key="1">
    <source>
        <dbReference type="ARBA" id="ARBA00022553"/>
    </source>
</evidence>
<feature type="domain" description="DOCKER" evidence="6">
    <location>
        <begin position="1325"/>
        <end position="1756"/>
    </location>
</feature>
<dbReference type="Gene3D" id="1.20.58.740">
    <property type="match status" value="1"/>
</dbReference>
<dbReference type="GO" id="GO:0007264">
    <property type="term" value="P:small GTPase-mediated signal transduction"/>
    <property type="evidence" value="ECO:0007669"/>
    <property type="project" value="InterPro"/>
</dbReference>
<keyword evidence="2" id="KW-0344">Guanine-nucleotide releasing factor</keyword>
<dbReference type="Pfam" id="PF14429">
    <property type="entry name" value="DOCK-C2"/>
    <property type="match status" value="1"/>
</dbReference>
<evidence type="ECO:0000259" key="6">
    <source>
        <dbReference type="PROSITE" id="PS51651"/>
    </source>
</evidence>
<dbReference type="VEuPathDB" id="FungiDB:AMAG_05762"/>
<evidence type="ECO:0000256" key="2">
    <source>
        <dbReference type="ARBA" id="ARBA00022658"/>
    </source>
</evidence>
<evidence type="ECO:0000313" key="7">
    <source>
        <dbReference type="EMBL" id="KNE60370.1"/>
    </source>
</evidence>